<dbReference type="GO" id="GO:0004252">
    <property type="term" value="F:serine-type endopeptidase activity"/>
    <property type="evidence" value="ECO:0007669"/>
    <property type="project" value="InterPro"/>
</dbReference>
<proteinExistence type="predicted"/>
<comment type="caution">
    <text evidence="4">The sequence shown here is derived from an EMBL/GenBank/DDBJ whole genome shotgun (WGS) entry which is preliminary data.</text>
</comment>
<protein>
    <recommendedName>
        <fullName evidence="3">Peptidase S1 domain-containing protein</fullName>
    </recommendedName>
</protein>
<evidence type="ECO:0000313" key="5">
    <source>
        <dbReference type="Proteomes" id="UP001251528"/>
    </source>
</evidence>
<dbReference type="AlphaFoldDB" id="A0AAJ0FY05"/>
<reference evidence="4" key="1">
    <citation type="submission" date="2023-06" db="EMBL/GenBank/DDBJ databases">
        <title>Conoideocrella luteorostrata (Hypocreales: Clavicipitaceae), a potential biocontrol fungus for elongate hemlock scale in United States Christmas tree production areas.</title>
        <authorList>
            <person name="Barrett H."/>
            <person name="Lovett B."/>
            <person name="Macias A.M."/>
            <person name="Stajich J.E."/>
            <person name="Kasson M.T."/>
        </authorList>
    </citation>
    <scope>NUCLEOTIDE SEQUENCE</scope>
    <source>
        <strain evidence="4">ARSEF 14590</strain>
    </source>
</reference>
<dbReference type="Gene3D" id="2.40.10.10">
    <property type="entry name" value="Trypsin-like serine proteases"/>
    <property type="match status" value="1"/>
</dbReference>
<feature type="signal peptide" evidence="2">
    <location>
        <begin position="1"/>
        <end position="17"/>
    </location>
</feature>
<evidence type="ECO:0000259" key="3">
    <source>
        <dbReference type="PROSITE" id="PS50240"/>
    </source>
</evidence>
<keyword evidence="1" id="KW-1015">Disulfide bond</keyword>
<dbReference type="PANTHER" id="PTHR24276:SF98">
    <property type="entry name" value="FI18310P1-RELATED"/>
    <property type="match status" value="1"/>
</dbReference>
<sequence>MKAIPLAALAAISPVAAILGGEPVSPVKYPYLVSLYNTSEIIHPHPTCTGVLIQKNAILTAASCVHEIPARSGCAVIGPIGHSPSNKTHQIYAWDSFAYPGIYDYKTYKHNIAIITFTGDHNVTTFPKLAKRGKFHGSSVVRKVQMLGFGLGLTGEPGEEIHSLRQLELPIMDVEACRMQMDGRISVQDDKFCTEGCARRGLGSSFTGDTGAPVFYKDTLVGIASVGVENEINCYPRPVTRISQHQKFVQDYYRKSDFRKGH</sequence>
<dbReference type="PROSITE" id="PS50240">
    <property type="entry name" value="TRYPSIN_DOM"/>
    <property type="match status" value="1"/>
</dbReference>
<feature type="chain" id="PRO_5042614044" description="Peptidase S1 domain-containing protein" evidence="2">
    <location>
        <begin position="18"/>
        <end position="262"/>
    </location>
</feature>
<name>A0AAJ0FY05_9HYPO</name>
<dbReference type="InterPro" id="IPR043504">
    <property type="entry name" value="Peptidase_S1_PA_chymotrypsin"/>
</dbReference>
<keyword evidence="2" id="KW-0732">Signal</keyword>
<dbReference type="Pfam" id="PF00089">
    <property type="entry name" value="Trypsin"/>
    <property type="match status" value="1"/>
</dbReference>
<dbReference type="GO" id="GO:0006508">
    <property type="term" value="P:proteolysis"/>
    <property type="evidence" value="ECO:0007669"/>
    <property type="project" value="InterPro"/>
</dbReference>
<dbReference type="SUPFAM" id="SSF50494">
    <property type="entry name" value="Trypsin-like serine proteases"/>
    <property type="match status" value="1"/>
</dbReference>
<evidence type="ECO:0000313" key="4">
    <source>
        <dbReference type="EMBL" id="KAK2593100.1"/>
    </source>
</evidence>
<organism evidence="4 5">
    <name type="scientific">Conoideocrella luteorostrata</name>
    <dbReference type="NCBI Taxonomy" id="1105319"/>
    <lineage>
        <taxon>Eukaryota</taxon>
        <taxon>Fungi</taxon>
        <taxon>Dikarya</taxon>
        <taxon>Ascomycota</taxon>
        <taxon>Pezizomycotina</taxon>
        <taxon>Sordariomycetes</taxon>
        <taxon>Hypocreomycetidae</taxon>
        <taxon>Hypocreales</taxon>
        <taxon>Clavicipitaceae</taxon>
        <taxon>Conoideocrella</taxon>
    </lineage>
</organism>
<accession>A0AAJ0FY05</accession>
<dbReference type="PANTHER" id="PTHR24276">
    <property type="entry name" value="POLYSERASE-RELATED"/>
    <property type="match status" value="1"/>
</dbReference>
<dbReference type="SMART" id="SM00020">
    <property type="entry name" value="Tryp_SPc"/>
    <property type="match status" value="1"/>
</dbReference>
<evidence type="ECO:0000256" key="2">
    <source>
        <dbReference type="SAM" id="SignalP"/>
    </source>
</evidence>
<dbReference type="Proteomes" id="UP001251528">
    <property type="component" value="Unassembled WGS sequence"/>
</dbReference>
<feature type="domain" description="Peptidase S1" evidence="3">
    <location>
        <begin position="18"/>
        <end position="254"/>
    </location>
</feature>
<dbReference type="EMBL" id="JASWJB010000228">
    <property type="protein sequence ID" value="KAK2593100.1"/>
    <property type="molecule type" value="Genomic_DNA"/>
</dbReference>
<keyword evidence="5" id="KW-1185">Reference proteome</keyword>
<dbReference type="InterPro" id="IPR050430">
    <property type="entry name" value="Peptidase_S1"/>
</dbReference>
<dbReference type="InterPro" id="IPR009003">
    <property type="entry name" value="Peptidase_S1_PA"/>
</dbReference>
<evidence type="ECO:0000256" key="1">
    <source>
        <dbReference type="ARBA" id="ARBA00023157"/>
    </source>
</evidence>
<dbReference type="InterPro" id="IPR001254">
    <property type="entry name" value="Trypsin_dom"/>
</dbReference>
<gene>
    <name evidence="4" type="ORF">QQS21_009190</name>
</gene>